<feature type="domain" description="Ig-like" evidence="19">
    <location>
        <begin position="250"/>
        <end position="353"/>
    </location>
</feature>
<feature type="region of interest" description="Disordered" evidence="16">
    <location>
        <begin position="470"/>
        <end position="505"/>
    </location>
</feature>
<keyword evidence="4" id="KW-0964">Secreted</keyword>
<comment type="subunit">
    <text evidence="14">Interacts (mainly via CDR1-like domain) with dimeric IgA. Interacts (mainly via CDR2-like domain) with pentameric IgM.</text>
</comment>
<evidence type="ECO:0000256" key="17">
    <source>
        <dbReference type="SAM" id="Phobius"/>
    </source>
</evidence>
<dbReference type="SUPFAM" id="SSF48726">
    <property type="entry name" value="Immunoglobulin"/>
    <property type="match status" value="4"/>
</dbReference>
<evidence type="ECO:0000256" key="10">
    <source>
        <dbReference type="ARBA" id="ARBA00023180"/>
    </source>
</evidence>
<evidence type="ECO:0000256" key="1">
    <source>
        <dbReference type="ARBA" id="ARBA00004251"/>
    </source>
</evidence>
<dbReference type="CDD" id="cd05716">
    <property type="entry name" value="IgV_pIgR_like"/>
    <property type="match status" value="2"/>
</dbReference>
<evidence type="ECO:0000256" key="15">
    <source>
        <dbReference type="ARBA" id="ARBA00049745"/>
    </source>
</evidence>
<evidence type="ECO:0000256" key="2">
    <source>
        <dbReference type="ARBA" id="ARBA00004613"/>
    </source>
</evidence>
<dbReference type="Pfam" id="PF07686">
    <property type="entry name" value="V-set"/>
    <property type="match status" value="4"/>
</dbReference>
<evidence type="ECO:0000256" key="5">
    <source>
        <dbReference type="ARBA" id="ARBA00022692"/>
    </source>
</evidence>
<feature type="non-terminal residue" evidence="20">
    <location>
        <position position="1"/>
    </location>
</feature>
<keyword evidence="21" id="KW-1185">Reference proteome</keyword>
<evidence type="ECO:0000256" key="3">
    <source>
        <dbReference type="ARBA" id="ARBA00022475"/>
    </source>
</evidence>
<evidence type="ECO:0000313" key="21">
    <source>
        <dbReference type="Proteomes" id="UP000580691"/>
    </source>
</evidence>
<dbReference type="PANTHER" id="PTHR11860">
    <property type="entry name" value="POLYMERIC-IMMUNOGLOBULIN RECEPTOR"/>
    <property type="match status" value="1"/>
</dbReference>
<dbReference type="PROSITE" id="PS50835">
    <property type="entry name" value="IG_LIKE"/>
    <property type="match status" value="1"/>
</dbReference>
<dbReference type="GO" id="GO:0004888">
    <property type="term" value="F:transmembrane signaling receptor activity"/>
    <property type="evidence" value="ECO:0007669"/>
    <property type="project" value="TreeGrafter"/>
</dbReference>
<evidence type="ECO:0000313" key="20">
    <source>
        <dbReference type="EMBL" id="NWQ99731.1"/>
    </source>
</evidence>
<name>A0A7K4TNV7_9SYLV</name>
<accession>A0A7K4TNV7</accession>
<evidence type="ECO:0000259" key="19">
    <source>
        <dbReference type="PROSITE" id="PS50835"/>
    </source>
</evidence>
<dbReference type="InterPro" id="IPR013783">
    <property type="entry name" value="Ig-like_fold"/>
</dbReference>
<dbReference type="InterPro" id="IPR050671">
    <property type="entry name" value="CD300_family_receptors"/>
</dbReference>
<evidence type="ECO:0000256" key="11">
    <source>
        <dbReference type="ARBA" id="ARBA00023319"/>
    </source>
</evidence>
<comment type="caution">
    <text evidence="20">The sequence shown here is derived from an EMBL/GenBank/DDBJ whole genome shotgun (WGS) entry which is preliminary data.</text>
</comment>
<keyword evidence="10" id="KW-0325">Glycoprotein</keyword>
<reference evidence="20 21" key="1">
    <citation type="submission" date="2019-09" db="EMBL/GenBank/DDBJ databases">
        <title>Bird 10,000 Genomes (B10K) Project - Family phase.</title>
        <authorList>
            <person name="Zhang G."/>
        </authorList>
    </citation>
    <scope>NUCLEOTIDE SEQUENCE [LARGE SCALE GENOMIC DNA]</scope>
    <source>
        <strain evidence="20">B10K-DU-002-08</strain>
        <tissue evidence="20">Muscle</tissue>
    </source>
</reference>
<feature type="transmembrane region" description="Helical" evidence="17">
    <location>
        <begin position="510"/>
        <end position="531"/>
    </location>
</feature>
<dbReference type="GO" id="GO:0005886">
    <property type="term" value="C:plasma membrane"/>
    <property type="evidence" value="ECO:0007669"/>
    <property type="project" value="UniProtKB-SubCell"/>
</dbReference>
<comment type="subcellular location">
    <subcellularLocation>
        <location evidence="1">Cell membrane</location>
        <topology evidence="1">Single-pass type I membrane protein</topology>
    </subcellularLocation>
    <subcellularLocation>
        <location evidence="2">Secreted</location>
    </subcellularLocation>
</comment>
<evidence type="ECO:0000256" key="12">
    <source>
        <dbReference type="ARBA" id="ARBA00049599"/>
    </source>
</evidence>
<dbReference type="InterPro" id="IPR003599">
    <property type="entry name" value="Ig_sub"/>
</dbReference>
<comment type="function">
    <text evidence="13">Through its N-linked glycans ensures anchoring of secretory IgA (sIgA) molecules to mucus lining the epithelial surface to neutralize extracellular pathogens. On its own (free form) may act as a non-specific microbial scavenger to prevent pathogen interaction with epithelial cells.</text>
</comment>
<keyword evidence="9" id="KW-1015">Disulfide bond</keyword>
<keyword evidence="11" id="KW-0393">Immunoglobulin domain</keyword>
<sequence>MTLLAFVFLLALLPAGSARGRHLPKAAISSPVFGPREVQAALGGSAAVKCFYPPTPVNRHDRKYWCRLQGSRCVTVVSSDYVAPAYQGRISLSDHPEEENFQIDISELGLGDAGTFQCGVGVNGRGLSHTVTVRIVEDPREPAELFYVKLRSTWTVSCSFGQETASMRKYLCKQEKGGCRNIVDSHQEIDPDFQGRVLLTFEEPPGTFSVTVTQMDWEDTGLYYCGAGEYGKDNYLKELDMFVYEDKNFPQLKTKVIGKTGASATFECLFDPLKKSSTRFWRKLRKQGGYETIIDSTGFVKLGYEGRVAMFENPENRSVTVILNQLQPKDEGSYWCMSNELQEQQSSTELKVVEGKPLLTGDKVVEAAPGSRVDLTCSYPCQYYSYEKYWCRWNYTGCAELPGQQQGAPGPAASCNASTRTVLLSFDPLTRDDPGWYWCGVKRNGAFGETMAVRLLLSAGSDAKHSPELLEVDSSRESGAVPPGGAYSDAEVRRGAVPESSEESRGSNTLALVLGPLAGLILIVVTAFAIVKYRQLKRS</sequence>
<dbReference type="AlphaFoldDB" id="A0A7K4TNV7"/>
<dbReference type="InterPro" id="IPR007110">
    <property type="entry name" value="Ig-like_dom"/>
</dbReference>
<feature type="chain" id="PRO_5029586451" description="Polymeric immunoglobulin receptor" evidence="18">
    <location>
        <begin position="19"/>
        <end position="539"/>
    </location>
</feature>
<keyword evidence="8 17" id="KW-0472">Membrane</keyword>
<keyword evidence="5 17" id="KW-0812">Transmembrane</keyword>
<dbReference type="OrthoDB" id="6157407at2759"/>
<organism evidence="20 21">
    <name type="scientific">Sinosuthora webbiana</name>
    <dbReference type="NCBI Taxonomy" id="337173"/>
    <lineage>
        <taxon>Eukaryota</taxon>
        <taxon>Metazoa</taxon>
        <taxon>Chordata</taxon>
        <taxon>Craniata</taxon>
        <taxon>Vertebrata</taxon>
        <taxon>Euteleostomi</taxon>
        <taxon>Archelosauria</taxon>
        <taxon>Archosauria</taxon>
        <taxon>Dinosauria</taxon>
        <taxon>Saurischia</taxon>
        <taxon>Theropoda</taxon>
        <taxon>Coelurosauria</taxon>
        <taxon>Aves</taxon>
        <taxon>Neognathae</taxon>
        <taxon>Neoaves</taxon>
        <taxon>Telluraves</taxon>
        <taxon>Australaves</taxon>
        <taxon>Passeriformes</taxon>
        <taxon>Sylvioidea</taxon>
        <taxon>Sylviidae</taxon>
        <taxon>Sinosuthora</taxon>
    </lineage>
</organism>
<dbReference type="Gene3D" id="2.60.40.10">
    <property type="entry name" value="Immunoglobulins"/>
    <property type="match status" value="4"/>
</dbReference>
<dbReference type="GO" id="GO:0005576">
    <property type="term" value="C:extracellular region"/>
    <property type="evidence" value="ECO:0007669"/>
    <property type="project" value="UniProtKB-SubCell"/>
</dbReference>
<dbReference type="InterPro" id="IPR036179">
    <property type="entry name" value="Ig-like_dom_sf"/>
</dbReference>
<protein>
    <recommendedName>
        <fullName evidence="15">Polymeric immunoglobulin receptor</fullName>
    </recommendedName>
</protein>
<evidence type="ECO:0000256" key="18">
    <source>
        <dbReference type="SAM" id="SignalP"/>
    </source>
</evidence>
<dbReference type="SMART" id="SM00409">
    <property type="entry name" value="IG"/>
    <property type="match status" value="4"/>
</dbReference>
<dbReference type="SMART" id="SM00406">
    <property type="entry name" value="IGv"/>
    <property type="match status" value="3"/>
</dbReference>
<evidence type="ECO:0000256" key="13">
    <source>
        <dbReference type="ARBA" id="ARBA00049604"/>
    </source>
</evidence>
<evidence type="ECO:0000256" key="16">
    <source>
        <dbReference type="SAM" id="MobiDB-lite"/>
    </source>
</evidence>
<proteinExistence type="predicted"/>
<feature type="signal peptide" evidence="18">
    <location>
        <begin position="1"/>
        <end position="18"/>
    </location>
</feature>
<evidence type="ECO:0000256" key="7">
    <source>
        <dbReference type="ARBA" id="ARBA00022989"/>
    </source>
</evidence>
<evidence type="ECO:0000256" key="4">
    <source>
        <dbReference type="ARBA" id="ARBA00022525"/>
    </source>
</evidence>
<keyword evidence="7 17" id="KW-1133">Transmembrane helix</keyword>
<evidence type="ECO:0000256" key="6">
    <source>
        <dbReference type="ARBA" id="ARBA00022729"/>
    </source>
</evidence>
<feature type="non-terminal residue" evidence="20">
    <location>
        <position position="539"/>
    </location>
</feature>
<dbReference type="Proteomes" id="UP000580691">
    <property type="component" value="Unassembled WGS sequence"/>
</dbReference>
<keyword evidence="3" id="KW-1003">Cell membrane</keyword>
<dbReference type="EMBL" id="VXBN01001105">
    <property type="protein sequence ID" value="NWQ99731.1"/>
    <property type="molecule type" value="Genomic_DNA"/>
</dbReference>
<dbReference type="PANTHER" id="PTHR11860:SF82">
    <property type="entry name" value="POLYMERIC IMMUNOGLOBULIN RECEPTOR"/>
    <property type="match status" value="1"/>
</dbReference>
<keyword evidence="6 18" id="KW-0732">Signal</keyword>
<evidence type="ECO:0000256" key="14">
    <source>
        <dbReference type="ARBA" id="ARBA00049678"/>
    </source>
</evidence>
<evidence type="ECO:0000256" key="8">
    <source>
        <dbReference type="ARBA" id="ARBA00023136"/>
    </source>
</evidence>
<gene>
    <name evidence="20" type="primary">Pigr_0</name>
    <name evidence="20" type="ORF">SINWEB_R08970</name>
</gene>
<comment type="function">
    <text evidence="12">Mediates selective transcytosis of polymeric IgA and IgM across mucosal epithelial cells. Binds polymeric IgA and IgM at the basolateral surface of epithelial cells. The complex is then transported across the cell to be secreted at the apical surface. During this process, a cleavage occurs that separates the extracellular (known as the secretory component) from the transmembrane segment.</text>
</comment>
<evidence type="ECO:0000256" key="9">
    <source>
        <dbReference type="ARBA" id="ARBA00023157"/>
    </source>
</evidence>
<dbReference type="InterPro" id="IPR013106">
    <property type="entry name" value="Ig_V-set"/>
</dbReference>